<sequence>MLHSVDVAKTHEIMARFRPIAPKPAMPPQTPLHDVPSGLHQHQHQHQHQPCAMSAAAVAALQLRVRGAAPGSAGPGLVPLPMAKRQKPFYPLLPSTTTDAVATATLAAHRHPPLVPNGTQTAARLAKSSGDHLTLSLLPCSPPPPPSRRRSSTTCRSSKTSSRSCRSRSDYADARAARGLEHHCRAHHPRCHRSPPGPIPAKPEVVEEEVESETLPAVVSDSRNRVRLANSAYKEMVASRSARGSTR</sequence>
<proteinExistence type="predicted"/>
<feature type="region of interest" description="Disordered" evidence="1">
    <location>
        <begin position="124"/>
        <end position="174"/>
    </location>
</feature>
<dbReference type="PANTHER" id="PTHR33595:SF3">
    <property type="entry name" value="PAS DOMAIN-CONTAINING PROTEIN"/>
    <property type="match status" value="1"/>
</dbReference>
<gene>
    <name evidence="2" type="ORF">CB5_LOCUS15657</name>
</gene>
<dbReference type="AlphaFoldDB" id="A0A6V7PPJ6"/>
<dbReference type="EMBL" id="LR862150">
    <property type="protein sequence ID" value="CAD1832446.1"/>
    <property type="molecule type" value="Genomic_DNA"/>
</dbReference>
<name>A0A6V7PPJ6_ANACO</name>
<reference evidence="2" key="1">
    <citation type="submission" date="2020-07" db="EMBL/GenBank/DDBJ databases">
        <authorList>
            <person name="Lin J."/>
        </authorList>
    </citation>
    <scope>NUCLEOTIDE SEQUENCE</scope>
</reference>
<evidence type="ECO:0000256" key="1">
    <source>
        <dbReference type="SAM" id="MobiDB-lite"/>
    </source>
</evidence>
<feature type="compositionally biased region" description="Low complexity" evidence="1">
    <location>
        <begin position="152"/>
        <end position="164"/>
    </location>
</feature>
<evidence type="ECO:0000313" key="2">
    <source>
        <dbReference type="EMBL" id="CAD1832446.1"/>
    </source>
</evidence>
<protein>
    <submittedName>
        <fullName evidence="2">Uncharacterized protein</fullName>
    </submittedName>
</protein>
<dbReference type="PANTHER" id="PTHR33595">
    <property type="entry name" value="VON WILLEBRAND FACTOR A DOMAIN PROTEIN"/>
    <property type="match status" value="1"/>
</dbReference>
<accession>A0A6V7PPJ6</accession>
<organism evidence="2">
    <name type="scientific">Ananas comosus var. bracteatus</name>
    <name type="common">red pineapple</name>
    <dbReference type="NCBI Taxonomy" id="296719"/>
    <lineage>
        <taxon>Eukaryota</taxon>
        <taxon>Viridiplantae</taxon>
        <taxon>Streptophyta</taxon>
        <taxon>Embryophyta</taxon>
        <taxon>Tracheophyta</taxon>
        <taxon>Spermatophyta</taxon>
        <taxon>Magnoliopsida</taxon>
        <taxon>Liliopsida</taxon>
        <taxon>Poales</taxon>
        <taxon>Bromeliaceae</taxon>
        <taxon>Bromelioideae</taxon>
        <taxon>Ananas</taxon>
    </lineage>
</organism>